<accession>A0A9J6BKU3</accession>
<dbReference type="EMBL" id="JADBJN010000003">
    <property type="protein sequence ID" value="KAG5670239.1"/>
    <property type="molecule type" value="Genomic_DNA"/>
</dbReference>
<keyword evidence="2" id="KW-0560">Oxidoreductase</keyword>
<protein>
    <recommendedName>
        <fullName evidence="6">Dehydrogenase</fullName>
    </recommendedName>
</protein>
<dbReference type="Pfam" id="PF00106">
    <property type="entry name" value="adh_short"/>
    <property type="match status" value="1"/>
</dbReference>
<dbReference type="InterPro" id="IPR020904">
    <property type="entry name" value="Sc_DH/Rdtase_CS"/>
</dbReference>
<dbReference type="PRINTS" id="PR00081">
    <property type="entry name" value="GDHRDH"/>
</dbReference>
<dbReference type="AlphaFoldDB" id="A0A9J6BKU3"/>
<dbReference type="Gene3D" id="3.40.50.720">
    <property type="entry name" value="NAD(P)-binding Rossmann-like Domain"/>
    <property type="match status" value="1"/>
</dbReference>
<evidence type="ECO:0008006" key="6">
    <source>
        <dbReference type="Google" id="ProtNLM"/>
    </source>
</evidence>
<dbReference type="OrthoDB" id="1933717at2759"/>
<name>A0A9J6BKU3_POLVA</name>
<evidence type="ECO:0000313" key="5">
    <source>
        <dbReference type="Proteomes" id="UP001107558"/>
    </source>
</evidence>
<dbReference type="InterPro" id="IPR002347">
    <property type="entry name" value="SDR_fam"/>
</dbReference>
<dbReference type="InterPro" id="IPR036291">
    <property type="entry name" value="NAD(P)-bd_dom_sf"/>
</dbReference>
<comment type="similarity">
    <text evidence="1 3">Belongs to the short-chain dehydrogenases/reductases (SDR) family.</text>
</comment>
<dbReference type="PANTHER" id="PTHR43115">
    <property type="entry name" value="DEHYDROGENASE/REDUCTASE SDR FAMILY MEMBER 11"/>
    <property type="match status" value="1"/>
</dbReference>
<dbReference type="PRINTS" id="PR00080">
    <property type="entry name" value="SDRFAMILY"/>
</dbReference>
<dbReference type="Proteomes" id="UP001107558">
    <property type="component" value="Chromosome 3"/>
</dbReference>
<dbReference type="GO" id="GO:0016616">
    <property type="term" value="F:oxidoreductase activity, acting on the CH-OH group of donors, NAD or NADP as acceptor"/>
    <property type="evidence" value="ECO:0007669"/>
    <property type="project" value="UniProtKB-ARBA"/>
</dbReference>
<comment type="caution">
    <text evidence="4">The sequence shown here is derived from an EMBL/GenBank/DDBJ whole genome shotgun (WGS) entry which is preliminary data.</text>
</comment>
<dbReference type="SUPFAM" id="SSF51735">
    <property type="entry name" value="NAD(P)-binding Rossmann-fold domains"/>
    <property type="match status" value="1"/>
</dbReference>
<dbReference type="FunFam" id="3.40.50.720:FF:000047">
    <property type="entry name" value="NADP-dependent L-serine/L-allo-threonine dehydrogenase"/>
    <property type="match status" value="1"/>
</dbReference>
<keyword evidence="5" id="KW-1185">Reference proteome</keyword>
<evidence type="ECO:0000313" key="4">
    <source>
        <dbReference type="EMBL" id="KAG5670239.1"/>
    </source>
</evidence>
<evidence type="ECO:0000256" key="3">
    <source>
        <dbReference type="RuleBase" id="RU000363"/>
    </source>
</evidence>
<gene>
    <name evidence="4" type="ORF">PVAND_000516</name>
</gene>
<sequence>MSISRWSGRVAVVTGASAGIGEATCIEFCKHGLITIGLARRVEKMEEIRKSLSPEQSKLFHAMKCDVSNEAEIVQVFAEIEKKFGGVDVLVNNAGVIAKYNMIDENSASDMKRVIDTNVFGVINCTREAVKTMRKKNEAHVIHINSVAGHSMPFIAEFPAFGIYTASKYAVTAIAEQHRQEFIKEKLNIKVTSLSPGAVATEIFDTMNTEKTDPEKIKEFMAKIPFLASKDIADSIVFLLSTPPNVLITELTIRPMNEAF</sequence>
<dbReference type="PANTHER" id="PTHR43115:SF4">
    <property type="entry name" value="DEHYDROGENASE_REDUCTASE SDR FAMILY MEMBER 11"/>
    <property type="match status" value="1"/>
</dbReference>
<evidence type="ECO:0000256" key="1">
    <source>
        <dbReference type="ARBA" id="ARBA00006484"/>
    </source>
</evidence>
<organism evidence="4 5">
    <name type="scientific">Polypedilum vanderplanki</name>
    <name type="common">Sleeping chironomid midge</name>
    <dbReference type="NCBI Taxonomy" id="319348"/>
    <lineage>
        <taxon>Eukaryota</taxon>
        <taxon>Metazoa</taxon>
        <taxon>Ecdysozoa</taxon>
        <taxon>Arthropoda</taxon>
        <taxon>Hexapoda</taxon>
        <taxon>Insecta</taxon>
        <taxon>Pterygota</taxon>
        <taxon>Neoptera</taxon>
        <taxon>Endopterygota</taxon>
        <taxon>Diptera</taxon>
        <taxon>Nematocera</taxon>
        <taxon>Chironomoidea</taxon>
        <taxon>Chironomidae</taxon>
        <taxon>Chironominae</taxon>
        <taxon>Polypedilum</taxon>
        <taxon>Polypedilum</taxon>
    </lineage>
</organism>
<reference evidence="4" key="1">
    <citation type="submission" date="2021-03" db="EMBL/GenBank/DDBJ databases">
        <title>Chromosome level genome of the anhydrobiotic midge Polypedilum vanderplanki.</title>
        <authorList>
            <person name="Yoshida Y."/>
            <person name="Kikawada T."/>
            <person name="Gusev O."/>
        </authorList>
    </citation>
    <scope>NUCLEOTIDE SEQUENCE</scope>
    <source>
        <strain evidence="4">NIAS01</strain>
        <tissue evidence="4">Whole body or cell culture</tissue>
    </source>
</reference>
<proteinExistence type="inferred from homology"/>
<dbReference type="PROSITE" id="PS00061">
    <property type="entry name" value="ADH_SHORT"/>
    <property type="match status" value="1"/>
</dbReference>
<evidence type="ECO:0000256" key="2">
    <source>
        <dbReference type="ARBA" id="ARBA00023002"/>
    </source>
</evidence>